<evidence type="ECO:0000313" key="3">
    <source>
        <dbReference type="Proteomes" id="UP000001937"/>
    </source>
</evidence>
<gene>
    <name evidence="2" type="ordered locus">Francci3_1196</name>
</gene>
<dbReference type="HOGENOM" id="CLU_1238704_0_0_11"/>
<dbReference type="STRING" id="106370.Francci3_1196"/>
<reference evidence="2 3" key="1">
    <citation type="journal article" date="2007" name="Genome Res.">
        <title>Genome characteristics of facultatively symbiotic Frankia sp. strains reflect host range and host plant biogeography.</title>
        <authorList>
            <person name="Normand P."/>
            <person name="Lapierre P."/>
            <person name="Tisa L.S."/>
            <person name="Gogarten J.P."/>
            <person name="Alloisio N."/>
            <person name="Bagnarol E."/>
            <person name="Bassi C.A."/>
            <person name="Berry A.M."/>
            <person name="Bickhart D.M."/>
            <person name="Choisne N."/>
            <person name="Couloux A."/>
            <person name="Cournoyer B."/>
            <person name="Cruveiller S."/>
            <person name="Daubin V."/>
            <person name="Demange N."/>
            <person name="Francino M.P."/>
            <person name="Goltsman E."/>
            <person name="Huang Y."/>
            <person name="Kopp O.R."/>
            <person name="Labarre L."/>
            <person name="Lapidus A."/>
            <person name="Lavire C."/>
            <person name="Marechal J."/>
            <person name="Martinez M."/>
            <person name="Mastronunzio J.E."/>
            <person name="Mullin B.C."/>
            <person name="Niemann J."/>
            <person name="Pujic P."/>
            <person name="Rawnsley T."/>
            <person name="Rouy Z."/>
            <person name="Schenowitz C."/>
            <person name="Sellstedt A."/>
            <person name="Tavares F."/>
            <person name="Tomkins J.P."/>
            <person name="Vallenet D."/>
            <person name="Valverde C."/>
            <person name="Wall L.G."/>
            <person name="Wang Y."/>
            <person name="Medigue C."/>
            <person name="Benson D.R."/>
        </authorList>
    </citation>
    <scope>NUCLEOTIDE SEQUENCE [LARGE SCALE GENOMIC DNA]</scope>
    <source>
        <strain evidence="3">DSM 45818 / CECT 9043 / CcI3</strain>
    </source>
</reference>
<protein>
    <submittedName>
        <fullName evidence="2">Uncharacterized protein</fullName>
    </submittedName>
</protein>
<feature type="region of interest" description="Disordered" evidence="1">
    <location>
        <begin position="1"/>
        <end position="31"/>
    </location>
</feature>
<sequence>MLLERTSARPVGSMPAGSPVGGRPVGGPPMFEEGEYGPTRGYLSARVPLTYAVMVAALVDADVIGWDDVATPELVRYEVEYQVAARGMTAVYQTWQRLADANVRGDEWVMLCRRAVLDMLIAEGVPSGVDELTAGEMAAALMVHSDLYAEHLSTPVDVRRELTRLAYSYGVDALRRTAASLAGEPYRVLAPASDAEAHAWPAFCRRAVAGMLAADIRALAGVR</sequence>
<name>Q2JDR8_FRACC</name>
<dbReference type="KEGG" id="fra:Francci3_1196"/>
<keyword evidence="3" id="KW-1185">Reference proteome</keyword>
<evidence type="ECO:0000313" key="2">
    <source>
        <dbReference type="EMBL" id="ABD10574.1"/>
    </source>
</evidence>
<proteinExistence type="predicted"/>
<dbReference type="Proteomes" id="UP000001937">
    <property type="component" value="Chromosome"/>
</dbReference>
<accession>Q2JDR8</accession>
<dbReference type="AlphaFoldDB" id="Q2JDR8"/>
<organism evidence="2 3">
    <name type="scientific">Frankia casuarinae (strain DSM 45818 / CECT 9043 / HFP020203 / CcI3)</name>
    <dbReference type="NCBI Taxonomy" id="106370"/>
    <lineage>
        <taxon>Bacteria</taxon>
        <taxon>Bacillati</taxon>
        <taxon>Actinomycetota</taxon>
        <taxon>Actinomycetes</taxon>
        <taxon>Frankiales</taxon>
        <taxon>Frankiaceae</taxon>
        <taxon>Frankia</taxon>
    </lineage>
</organism>
<dbReference type="EMBL" id="CP000249">
    <property type="protein sequence ID" value="ABD10574.1"/>
    <property type="molecule type" value="Genomic_DNA"/>
</dbReference>
<evidence type="ECO:0000256" key="1">
    <source>
        <dbReference type="SAM" id="MobiDB-lite"/>
    </source>
</evidence>